<dbReference type="PANTHER" id="PTHR11440">
    <property type="entry name" value="LECITHIN-CHOLESTEROL ACYLTRANSFERASE-RELATED"/>
    <property type="match status" value="1"/>
</dbReference>
<dbReference type="AlphaFoldDB" id="A0A177AX42"/>
<sequence>MIDMIVEVSFLNQKCKVPMFDKFIDKLKVNGYVSEESMFAIEYDFRVPSEDYIKTQLENIFKKSKKKKMIVTHSYGGIMTLLALSKMNNELVRDNVKSVVLISCPLGGATESLFAYLTGQFHSKFDLNFILSILLKHTLRLCTTMYLLMSNIKSPNYSKTLLTKFGKNYTMHNLEWIIGSRRYNEYKKYQKKMQELFTYLTKFLESSGKNSPFTLYCVYGITTTPHTVLSYNYDKGTVDVTTGDGSVEESSLELCTKYTKTENRKKITLDDKIDQHVFILRYEEVEWSDYIKNFSVSLSENLKQNGKELKFGRLSSEEKYSLIDSQIAVLSKSDFHKQLTDRLHLQILNSINESVENVMRSEYTLNTKPELILTEIIEASSAILTRWPHLTARLGVFINQPLTNGFRKVIWKILLDNTTLRKKLKCYFTETKRDLNTVEPKIQSYCKWILDSKFYPDLANSSLIHKTMCSILQYFKLNELKPGKENTILKSHYLFLLPFIQNMYDNYGQSEFTSPNMLVRITELYLSFISTKPELFGNEKAKAESEFCNQILDHLHKNNPETIKNIVKNFNLKIDGEENEQNQLLLDTICFIILPVLSCYFVGYCQSHVTMFLWDQYIIGFNSKNYTDQLLVYVSAIYISLVVPNIEKIDEGRGLTNELTKISLPSGMNIKPWILWDIGTLPYLENLKSRRLDNERIRKKFIEKQRRDQETIHKIELKKKDDVPKQVIASLPIRSSDTDMMEKKLENEKIERLRDQFRSKQIIQQLRREIDELKRYKTFNIRSRSPSVQSFKSEIASLFVPPVPAPSLATNSLIGDPEAEKPHIVKEKIVIKEIITSFLKKANIAVNQLCHGESRVKDDLNEESIQAIIEHQEDVKEAEIEVFGAPIDKDTFKNIKKTEKERLSLLLIKKIREKTELRRFNELHQK</sequence>
<dbReference type="Pfam" id="PF02450">
    <property type="entry name" value="LCAT"/>
    <property type="match status" value="1"/>
</dbReference>
<accession>A0A177AX42</accession>
<gene>
    <name evidence="1" type="ORF">A3Q56_05683</name>
</gene>
<evidence type="ECO:0000313" key="2">
    <source>
        <dbReference type="Proteomes" id="UP000078046"/>
    </source>
</evidence>
<organism evidence="1 2">
    <name type="scientific">Intoshia linei</name>
    <dbReference type="NCBI Taxonomy" id="1819745"/>
    <lineage>
        <taxon>Eukaryota</taxon>
        <taxon>Metazoa</taxon>
        <taxon>Spiralia</taxon>
        <taxon>Lophotrochozoa</taxon>
        <taxon>Mesozoa</taxon>
        <taxon>Orthonectida</taxon>
        <taxon>Rhopaluridae</taxon>
        <taxon>Intoshia</taxon>
    </lineage>
</organism>
<dbReference type="SUPFAM" id="SSF53474">
    <property type="entry name" value="alpha/beta-Hydrolases"/>
    <property type="match status" value="1"/>
</dbReference>
<proteinExistence type="predicted"/>
<dbReference type="InterPro" id="IPR003386">
    <property type="entry name" value="LACT/PDAT_acylTrfase"/>
</dbReference>
<dbReference type="InterPro" id="IPR029058">
    <property type="entry name" value="AB_hydrolase_fold"/>
</dbReference>
<dbReference type="GO" id="GO:0008374">
    <property type="term" value="F:O-acyltransferase activity"/>
    <property type="evidence" value="ECO:0007669"/>
    <property type="project" value="InterPro"/>
</dbReference>
<dbReference type="OrthoDB" id="2126613at2759"/>
<evidence type="ECO:0000313" key="1">
    <source>
        <dbReference type="EMBL" id="OAF66598.1"/>
    </source>
</evidence>
<comment type="caution">
    <text evidence="1">The sequence shown here is derived from an EMBL/GenBank/DDBJ whole genome shotgun (WGS) entry which is preliminary data.</text>
</comment>
<dbReference type="GO" id="GO:0006629">
    <property type="term" value="P:lipid metabolic process"/>
    <property type="evidence" value="ECO:0007669"/>
    <property type="project" value="InterPro"/>
</dbReference>
<name>A0A177AX42_9BILA</name>
<reference evidence="1 2" key="1">
    <citation type="submission" date="2016-04" db="EMBL/GenBank/DDBJ databases">
        <title>The genome of Intoshia linei affirms orthonectids as highly simplified spiralians.</title>
        <authorList>
            <person name="Mikhailov K.V."/>
            <person name="Slusarev G.S."/>
            <person name="Nikitin M.A."/>
            <person name="Logacheva M.D."/>
            <person name="Penin A."/>
            <person name="Aleoshin V."/>
            <person name="Panchin Y.V."/>
        </authorList>
    </citation>
    <scope>NUCLEOTIDE SEQUENCE [LARGE SCALE GENOMIC DNA]</scope>
    <source>
        <strain evidence="1">Intl2013</strain>
        <tissue evidence="1">Whole animal</tissue>
    </source>
</reference>
<dbReference type="EMBL" id="LWCA01000884">
    <property type="protein sequence ID" value="OAF66598.1"/>
    <property type="molecule type" value="Genomic_DNA"/>
</dbReference>
<dbReference type="Gene3D" id="3.40.50.1820">
    <property type="entry name" value="alpha/beta hydrolase"/>
    <property type="match status" value="1"/>
</dbReference>
<protein>
    <submittedName>
        <fullName evidence="1">Uncharacterized protein</fullName>
    </submittedName>
</protein>
<dbReference type="Proteomes" id="UP000078046">
    <property type="component" value="Unassembled WGS sequence"/>
</dbReference>
<keyword evidence="2" id="KW-1185">Reference proteome</keyword>